<comment type="subunit">
    <text evidence="2">Interacts with ASTL.</text>
</comment>
<dbReference type="PROSITE" id="PS51257">
    <property type="entry name" value="PROKAR_LIPOPROTEIN"/>
    <property type="match status" value="1"/>
</dbReference>
<comment type="similarity">
    <text evidence="1 6">Belongs to the glycosyl hydrolase 22 family.</text>
</comment>
<dbReference type="Proteomes" id="UP000248480">
    <property type="component" value="Unplaced"/>
</dbReference>
<dbReference type="PROSITE" id="PS51348">
    <property type="entry name" value="GLYCOSYL_HYDROL_F22_2"/>
    <property type="match status" value="1"/>
</dbReference>
<feature type="domain" description="Glycosyl hydrolases family 22 (GH22)" evidence="8">
    <location>
        <begin position="105"/>
        <end position="123"/>
    </location>
</feature>
<dbReference type="PRINTS" id="PR00137">
    <property type="entry name" value="LYSOZYME"/>
</dbReference>
<feature type="chain" id="PRO_5016073018" description="Sperm acrosome membrane-associated protein 3" evidence="7">
    <location>
        <begin position="36"/>
        <end position="158"/>
    </location>
</feature>
<dbReference type="SMART" id="SM00263">
    <property type="entry name" value="LYZ1"/>
    <property type="match status" value="1"/>
</dbReference>
<gene>
    <name evidence="10" type="primary">SPACA3</name>
</gene>
<dbReference type="PANTHER" id="PTHR11407:SF25">
    <property type="entry name" value="SPERM ACROSOME MEMBRANE-ASSOCIATED PROTEIN 3"/>
    <property type="match status" value="1"/>
</dbReference>
<dbReference type="InterPro" id="IPR001916">
    <property type="entry name" value="Glyco_hydro_22"/>
</dbReference>
<evidence type="ECO:0000256" key="4">
    <source>
        <dbReference type="ARBA" id="ARBA00023157"/>
    </source>
</evidence>
<keyword evidence="4" id="KW-1015">Disulfide bond</keyword>
<accession>A0A2Y9E263</accession>
<evidence type="ECO:0000256" key="6">
    <source>
        <dbReference type="RuleBase" id="RU004440"/>
    </source>
</evidence>
<dbReference type="InParanoid" id="A0A2Y9E263"/>
<feature type="signal peptide" evidence="7">
    <location>
        <begin position="1"/>
        <end position="35"/>
    </location>
</feature>
<dbReference type="InterPro" id="IPR019799">
    <property type="entry name" value="Glyco_hydro_22_CS"/>
</dbReference>
<dbReference type="GO" id="GO:0001669">
    <property type="term" value="C:acrosomal vesicle"/>
    <property type="evidence" value="ECO:0007669"/>
    <property type="project" value="TreeGrafter"/>
</dbReference>
<dbReference type="GO" id="GO:0003796">
    <property type="term" value="F:lysozyme activity"/>
    <property type="evidence" value="ECO:0007669"/>
    <property type="project" value="InterPro"/>
</dbReference>
<dbReference type="KEGG" id="tmu:101358614"/>
<proteinExistence type="inferred from homology"/>
<dbReference type="GO" id="GO:0036126">
    <property type="term" value="C:sperm flagellum"/>
    <property type="evidence" value="ECO:0007669"/>
    <property type="project" value="TreeGrafter"/>
</dbReference>
<dbReference type="AlphaFoldDB" id="A0A2Y9E263"/>
<evidence type="ECO:0000313" key="9">
    <source>
        <dbReference type="Proteomes" id="UP000248480"/>
    </source>
</evidence>
<name>A0A2Y9E263_TRIMA</name>
<sequence>MEPRNWAPRRWLCPTGSMMLAFISLLSCLLAASEAKVYSRCELARLLQELPVSLPYSGICLAYFTSGFNTAAVDHEADGSTNNGIFQISSRKWCNNFDLKAPNLCRMYCTDLLKPNLKDTVICAMKIAQGPRGLATWETWRHHCQGKDLSDWVDGCDL</sequence>
<dbReference type="SUPFAM" id="SSF53955">
    <property type="entry name" value="Lysozyme-like"/>
    <property type="match status" value="1"/>
</dbReference>
<dbReference type="FunFam" id="1.10.530.10:FF:000001">
    <property type="entry name" value="Lysozyme C"/>
    <property type="match status" value="1"/>
</dbReference>
<comment type="function">
    <text evidence="5">Sperm surface membrane protein that may be involved in sperm-egg plasma membrane adhesion and fusion during fertilization. It could be a potential receptor for the egg oligosaccharide residue N-acetylglucosamine, which is present in the extracellular matrix over the egg plasma membrane. The processed form has no detectable bacteriolytic activity in vitro.</text>
</comment>
<dbReference type="CDD" id="cd16897">
    <property type="entry name" value="LYZ_C"/>
    <property type="match status" value="1"/>
</dbReference>
<evidence type="ECO:0000256" key="2">
    <source>
        <dbReference type="ARBA" id="ARBA00011780"/>
    </source>
</evidence>
<dbReference type="CTD" id="124912"/>
<dbReference type="GO" id="GO:0007342">
    <property type="term" value="P:fusion of sperm to egg plasma membrane involved in single fertilization"/>
    <property type="evidence" value="ECO:0007669"/>
    <property type="project" value="TreeGrafter"/>
</dbReference>
<organism evidence="9 10">
    <name type="scientific">Trichechus manatus latirostris</name>
    <name type="common">Florida manatee</name>
    <dbReference type="NCBI Taxonomy" id="127582"/>
    <lineage>
        <taxon>Eukaryota</taxon>
        <taxon>Metazoa</taxon>
        <taxon>Chordata</taxon>
        <taxon>Craniata</taxon>
        <taxon>Vertebrata</taxon>
        <taxon>Euteleostomi</taxon>
        <taxon>Mammalia</taxon>
        <taxon>Eutheria</taxon>
        <taxon>Afrotheria</taxon>
        <taxon>Sirenia</taxon>
        <taxon>Trichechidae</taxon>
        <taxon>Trichechus</taxon>
    </lineage>
</organism>
<evidence type="ECO:0000259" key="8">
    <source>
        <dbReference type="PROSITE" id="PS00128"/>
    </source>
</evidence>
<dbReference type="InterPro" id="IPR023346">
    <property type="entry name" value="Lysozyme-like_dom_sf"/>
</dbReference>
<dbReference type="GeneID" id="101358614"/>
<keyword evidence="9" id="KW-1185">Reference proteome</keyword>
<dbReference type="RefSeq" id="XP_004385510.1">
    <property type="nucleotide sequence ID" value="XM_004385453.2"/>
</dbReference>
<dbReference type="PRINTS" id="PR00135">
    <property type="entry name" value="LYZLACT"/>
</dbReference>
<dbReference type="InterPro" id="IPR000974">
    <property type="entry name" value="Glyco_hydro_22_lys"/>
</dbReference>
<evidence type="ECO:0000256" key="5">
    <source>
        <dbReference type="ARBA" id="ARBA00024656"/>
    </source>
</evidence>
<dbReference type="Pfam" id="PF00062">
    <property type="entry name" value="Lys"/>
    <property type="match status" value="1"/>
</dbReference>
<dbReference type="OrthoDB" id="17373at2759"/>
<evidence type="ECO:0000256" key="3">
    <source>
        <dbReference type="ARBA" id="ARBA00016370"/>
    </source>
</evidence>
<dbReference type="FunCoup" id="A0A2Y9E263">
    <property type="interactions" value="19"/>
</dbReference>
<dbReference type="PROSITE" id="PS00128">
    <property type="entry name" value="GLYCOSYL_HYDROL_F22_1"/>
    <property type="match status" value="1"/>
</dbReference>
<keyword evidence="7" id="KW-0732">Signal</keyword>
<dbReference type="STRING" id="127582.A0A2Y9E263"/>
<reference evidence="10" key="1">
    <citation type="submission" date="2025-08" db="UniProtKB">
        <authorList>
            <consortium name="RefSeq"/>
        </authorList>
    </citation>
    <scope>IDENTIFICATION</scope>
</reference>
<dbReference type="Gene3D" id="1.10.530.10">
    <property type="match status" value="1"/>
</dbReference>
<evidence type="ECO:0000256" key="7">
    <source>
        <dbReference type="SAM" id="SignalP"/>
    </source>
</evidence>
<evidence type="ECO:0000256" key="1">
    <source>
        <dbReference type="ARBA" id="ARBA00010859"/>
    </source>
</evidence>
<protein>
    <recommendedName>
        <fullName evidence="3">Sperm acrosome membrane-associated protein 3</fullName>
    </recommendedName>
</protein>
<dbReference type="PANTHER" id="PTHR11407">
    <property type="entry name" value="LYSOZYME C"/>
    <property type="match status" value="1"/>
</dbReference>
<evidence type="ECO:0000313" key="10">
    <source>
        <dbReference type="RefSeq" id="XP_004385510.1"/>
    </source>
</evidence>